<organism evidence="1 2">
    <name type="scientific">Papaver somniferum</name>
    <name type="common">Opium poppy</name>
    <dbReference type="NCBI Taxonomy" id="3469"/>
    <lineage>
        <taxon>Eukaryota</taxon>
        <taxon>Viridiplantae</taxon>
        <taxon>Streptophyta</taxon>
        <taxon>Embryophyta</taxon>
        <taxon>Tracheophyta</taxon>
        <taxon>Spermatophyta</taxon>
        <taxon>Magnoliopsida</taxon>
        <taxon>Ranunculales</taxon>
        <taxon>Papaveraceae</taxon>
        <taxon>Papaveroideae</taxon>
        <taxon>Papaver</taxon>
    </lineage>
</organism>
<dbReference type="AlphaFoldDB" id="A0A4Y7JSI2"/>
<keyword evidence="2" id="KW-1185">Reference proteome</keyword>
<dbReference type="EMBL" id="CM010719">
    <property type="protein sequence ID" value="RZC63020.1"/>
    <property type="molecule type" value="Genomic_DNA"/>
</dbReference>
<dbReference type="Gramene" id="RZC63020">
    <property type="protein sequence ID" value="RZC63020"/>
    <property type="gene ID" value="C5167_024767"/>
</dbReference>
<gene>
    <name evidence="1" type="ORF">C5167_024767</name>
</gene>
<proteinExistence type="predicted"/>
<dbReference type="Proteomes" id="UP000316621">
    <property type="component" value="Chromosome 5"/>
</dbReference>
<feature type="non-terminal residue" evidence="1">
    <location>
        <position position="228"/>
    </location>
</feature>
<accession>A0A4Y7JSI2</accession>
<evidence type="ECO:0000313" key="1">
    <source>
        <dbReference type="EMBL" id="RZC63020.1"/>
    </source>
</evidence>
<reference evidence="1 2" key="1">
    <citation type="journal article" date="2018" name="Science">
        <title>The opium poppy genome and morphinan production.</title>
        <authorList>
            <person name="Guo L."/>
            <person name="Winzer T."/>
            <person name="Yang X."/>
            <person name="Li Y."/>
            <person name="Ning Z."/>
            <person name="He Z."/>
            <person name="Teodor R."/>
            <person name="Lu Y."/>
            <person name="Bowser T.A."/>
            <person name="Graham I.A."/>
            <person name="Ye K."/>
        </authorList>
    </citation>
    <scope>NUCLEOTIDE SEQUENCE [LARGE SCALE GENOMIC DNA]</scope>
    <source>
        <strain evidence="2">cv. HN1</strain>
        <tissue evidence="1">Leaves</tissue>
    </source>
</reference>
<sequence>MAEDKSSELLKKEILGVVLLTILDLKFQMLIVTGIRRCYHLNFSQTGHRNLMGTLNPLPNMFTQTSLLFSVEAWMVDDLLVRNAQRELDMMGNNLFQVVVEQMGQLDQCIQLLEEINALRRELLTILPQLVHAPENVNTNALLHRAPLNPFLSEFPSLECVTKIWREDTILDVIFPPLVETPALIRSPGGTSRVGMQIITRWDLDVTQQRIFRARLTPLQDVNHQEQC</sequence>
<name>A0A4Y7JSI2_PAPSO</name>
<evidence type="ECO:0000313" key="2">
    <source>
        <dbReference type="Proteomes" id="UP000316621"/>
    </source>
</evidence>
<protein>
    <submittedName>
        <fullName evidence="1">Uncharacterized protein</fullName>
    </submittedName>
</protein>